<dbReference type="EnsemblProtists" id="EOD35741">
    <property type="protein sequence ID" value="EOD35741"/>
    <property type="gene ID" value="EMIHUDRAFT_467353"/>
</dbReference>
<dbReference type="AlphaFoldDB" id="A0A0D3KJ06"/>
<keyword evidence="5 8" id="KW-1133">Transmembrane helix</keyword>
<feature type="transmembrane region" description="Helical" evidence="8">
    <location>
        <begin position="121"/>
        <end position="140"/>
    </location>
</feature>
<sequence>MLACCLHLPTLAWNYPTAAQITAAQVGRLQLRARPQLMRAADEGDAPATTPATQVVRRDLGAYVGLTSIVALVPAVDWAGLGPETSNVARLLYFSAVALGSVYLGVKRQDLGESSPISSRSAALAPLFASAVLGGLYAILKFTELDPGAVYRLAACLFALLATSDLLQPLLGLAVAGELFRPADDELGEEREAAVMNAGAAPAFAVSLAVVAAYLQGPLSTGGPLSLPAFAALNDSLGFGIVMTSLGLFCYDAFFVFKSDVMLTVATQIEAPAKFLWAAVGAGADAGGRYPFSVLGLGDVVVPGAFVGLLRELDKEQGRAGGGSEEEAREASYFQVGLGAYAAGLLSTFAANYLTKSGQPALVYIVPSLLLSAVATAASRGELPSLLEFESPRAAAAKASRDAWREEKKREREEKRRT</sequence>
<dbReference type="SMART" id="SM00730">
    <property type="entry name" value="PSN"/>
    <property type="match status" value="1"/>
</dbReference>
<evidence type="ECO:0000256" key="4">
    <source>
        <dbReference type="ARBA" id="ARBA00022801"/>
    </source>
</evidence>
<dbReference type="GO" id="GO:0006465">
    <property type="term" value="P:signal peptide processing"/>
    <property type="evidence" value="ECO:0007669"/>
    <property type="project" value="TreeGrafter"/>
</dbReference>
<organism evidence="9 10">
    <name type="scientific">Emiliania huxleyi (strain CCMP1516)</name>
    <dbReference type="NCBI Taxonomy" id="280463"/>
    <lineage>
        <taxon>Eukaryota</taxon>
        <taxon>Haptista</taxon>
        <taxon>Haptophyta</taxon>
        <taxon>Prymnesiophyceae</taxon>
        <taxon>Isochrysidales</taxon>
        <taxon>Noelaerhabdaceae</taxon>
        <taxon>Emiliania</taxon>
    </lineage>
</organism>
<feature type="transmembrane region" description="Helical" evidence="8">
    <location>
        <begin position="152"/>
        <end position="174"/>
    </location>
</feature>
<evidence type="ECO:0000313" key="9">
    <source>
        <dbReference type="EnsemblProtists" id="EOD35741"/>
    </source>
</evidence>
<accession>A0A0D3KJ06</accession>
<dbReference type="STRING" id="2903.R1FJK1"/>
<dbReference type="GO" id="GO:0033619">
    <property type="term" value="P:membrane protein proteolysis"/>
    <property type="evidence" value="ECO:0007669"/>
    <property type="project" value="TreeGrafter"/>
</dbReference>
<feature type="transmembrane region" description="Helical" evidence="8">
    <location>
        <begin position="194"/>
        <end position="215"/>
    </location>
</feature>
<evidence type="ECO:0000256" key="2">
    <source>
        <dbReference type="ARBA" id="ARBA00006859"/>
    </source>
</evidence>
<protein>
    <recommendedName>
        <fullName evidence="11">Signal peptide peptidase</fullName>
    </recommendedName>
</protein>
<keyword evidence="4" id="KW-0378">Hydrolase</keyword>
<comment type="similarity">
    <text evidence="2">Belongs to the peptidase A22B family.</text>
</comment>
<evidence type="ECO:0000256" key="8">
    <source>
        <dbReference type="SAM" id="Phobius"/>
    </source>
</evidence>
<dbReference type="Pfam" id="PF04258">
    <property type="entry name" value="Peptidase_A22B"/>
    <property type="match status" value="1"/>
</dbReference>
<evidence type="ECO:0000256" key="5">
    <source>
        <dbReference type="ARBA" id="ARBA00022989"/>
    </source>
</evidence>
<dbReference type="eggNOG" id="KOG2443">
    <property type="taxonomic scope" value="Eukaryota"/>
</dbReference>
<dbReference type="PANTHER" id="PTHR12174">
    <property type="entry name" value="SIGNAL PEPTIDE PEPTIDASE"/>
    <property type="match status" value="1"/>
</dbReference>
<proteinExistence type="inferred from homology"/>
<reference evidence="9" key="2">
    <citation type="submission" date="2024-10" db="UniProtKB">
        <authorList>
            <consortium name="EnsemblProtists"/>
        </authorList>
    </citation>
    <scope>IDENTIFICATION</scope>
</reference>
<evidence type="ECO:0000256" key="6">
    <source>
        <dbReference type="ARBA" id="ARBA00023136"/>
    </source>
</evidence>
<dbReference type="GO" id="GO:0098554">
    <property type="term" value="C:cytoplasmic side of endoplasmic reticulum membrane"/>
    <property type="evidence" value="ECO:0007669"/>
    <property type="project" value="TreeGrafter"/>
</dbReference>
<evidence type="ECO:0000256" key="3">
    <source>
        <dbReference type="ARBA" id="ARBA00022692"/>
    </source>
</evidence>
<dbReference type="HOGENOM" id="CLU_537874_0_0_1"/>
<feature type="transmembrane region" description="Helical" evidence="8">
    <location>
        <begin position="236"/>
        <end position="257"/>
    </location>
</feature>
<dbReference type="Proteomes" id="UP000013827">
    <property type="component" value="Unassembled WGS sequence"/>
</dbReference>
<evidence type="ECO:0008006" key="11">
    <source>
        <dbReference type="Google" id="ProtNLM"/>
    </source>
</evidence>
<evidence type="ECO:0000256" key="7">
    <source>
        <dbReference type="SAM" id="MobiDB-lite"/>
    </source>
</evidence>
<reference evidence="10" key="1">
    <citation type="journal article" date="2013" name="Nature">
        <title>Pan genome of the phytoplankton Emiliania underpins its global distribution.</title>
        <authorList>
            <person name="Read B.A."/>
            <person name="Kegel J."/>
            <person name="Klute M.J."/>
            <person name="Kuo A."/>
            <person name="Lefebvre S.C."/>
            <person name="Maumus F."/>
            <person name="Mayer C."/>
            <person name="Miller J."/>
            <person name="Monier A."/>
            <person name="Salamov A."/>
            <person name="Young J."/>
            <person name="Aguilar M."/>
            <person name="Claverie J.M."/>
            <person name="Frickenhaus S."/>
            <person name="Gonzalez K."/>
            <person name="Herman E.K."/>
            <person name="Lin Y.C."/>
            <person name="Napier J."/>
            <person name="Ogata H."/>
            <person name="Sarno A.F."/>
            <person name="Shmutz J."/>
            <person name="Schroeder D."/>
            <person name="de Vargas C."/>
            <person name="Verret F."/>
            <person name="von Dassow P."/>
            <person name="Valentin K."/>
            <person name="Van de Peer Y."/>
            <person name="Wheeler G."/>
            <person name="Dacks J.B."/>
            <person name="Delwiche C.F."/>
            <person name="Dyhrman S.T."/>
            <person name="Glockner G."/>
            <person name="John U."/>
            <person name="Richards T."/>
            <person name="Worden A.Z."/>
            <person name="Zhang X."/>
            <person name="Grigoriev I.V."/>
            <person name="Allen A.E."/>
            <person name="Bidle K."/>
            <person name="Borodovsky M."/>
            <person name="Bowler C."/>
            <person name="Brownlee C."/>
            <person name="Cock J.M."/>
            <person name="Elias M."/>
            <person name="Gladyshev V.N."/>
            <person name="Groth M."/>
            <person name="Guda C."/>
            <person name="Hadaegh A."/>
            <person name="Iglesias-Rodriguez M.D."/>
            <person name="Jenkins J."/>
            <person name="Jones B.M."/>
            <person name="Lawson T."/>
            <person name="Leese F."/>
            <person name="Lindquist E."/>
            <person name="Lobanov A."/>
            <person name="Lomsadze A."/>
            <person name="Malik S.B."/>
            <person name="Marsh M.E."/>
            <person name="Mackinder L."/>
            <person name="Mock T."/>
            <person name="Mueller-Roeber B."/>
            <person name="Pagarete A."/>
            <person name="Parker M."/>
            <person name="Probert I."/>
            <person name="Quesneville H."/>
            <person name="Raines C."/>
            <person name="Rensing S.A."/>
            <person name="Riano-Pachon D.M."/>
            <person name="Richier S."/>
            <person name="Rokitta S."/>
            <person name="Shiraiwa Y."/>
            <person name="Soanes D.M."/>
            <person name="van der Giezen M."/>
            <person name="Wahlund T.M."/>
            <person name="Williams B."/>
            <person name="Wilson W."/>
            <person name="Wolfe G."/>
            <person name="Wurch L.L."/>
        </authorList>
    </citation>
    <scope>NUCLEOTIDE SEQUENCE</scope>
</reference>
<feature type="transmembrane region" description="Helical" evidence="8">
    <location>
        <begin position="88"/>
        <end position="106"/>
    </location>
</feature>
<dbReference type="GO" id="GO:0042500">
    <property type="term" value="F:aspartic endopeptidase activity, intramembrane cleaving"/>
    <property type="evidence" value="ECO:0007669"/>
    <property type="project" value="InterPro"/>
</dbReference>
<comment type="subcellular location">
    <subcellularLocation>
        <location evidence="1">Endomembrane system</location>
        <topology evidence="1">Multi-pass membrane protein</topology>
    </subcellularLocation>
</comment>
<dbReference type="GO" id="GO:0098553">
    <property type="term" value="C:lumenal side of endoplasmic reticulum membrane"/>
    <property type="evidence" value="ECO:0007669"/>
    <property type="project" value="TreeGrafter"/>
</dbReference>
<feature type="region of interest" description="Disordered" evidence="7">
    <location>
        <begin position="392"/>
        <end position="418"/>
    </location>
</feature>
<dbReference type="InterPro" id="IPR007369">
    <property type="entry name" value="Peptidase_A22B_SPP"/>
</dbReference>
<dbReference type="PaxDb" id="2903-EOD35741"/>
<dbReference type="PANTHER" id="PTHR12174:SF73">
    <property type="entry name" value="SIGNAL PEPTIDE PEPTIDASE DOMAIN CONTAINING PROTEIN"/>
    <property type="match status" value="1"/>
</dbReference>
<keyword evidence="3 8" id="KW-0812">Transmembrane</keyword>
<feature type="compositionally biased region" description="Basic and acidic residues" evidence="7">
    <location>
        <begin position="399"/>
        <end position="418"/>
    </location>
</feature>
<feature type="transmembrane region" description="Helical" evidence="8">
    <location>
        <begin position="60"/>
        <end position="81"/>
    </location>
</feature>
<dbReference type="GeneID" id="17281012"/>
<keyword evidence="6 8" id="KW-0472">Membrane</keyword>
<evidence type="ECO:0000256" key="1">
    <source>
        <dbReference type="ARBA" id="ARBA00004127"/>
    </source>
</evidence>
<name>A0A0D3KJ06_EMIH1</name>
<evidence type="ECO:0000313" key="10">
    <source>
        <dbReference type="Proteomes" id="UP000013827"/>
    </source>
</evidence>
<dbReference type="RefSeq" id="XP_005788170.1">
    <property type="nucleotide sequence ID" value="XM_005788113.1"/>
</dbReference>
<dbReference type="InterPro" id="IPR006639">
    <property type="entry name" value="Preselin/SPP"/>
</dbReference>
<dbReference type="KEGG" id="ehx:EMIHUDRAFT_467353"/>
<keyword evidence="10" id="KW-1185">Reference proteome</keyword>
<dbReference type="OMA" id="PKWLLQD"/>